<comment type="caution">
    <text evidence="1">The sequence shown here is derived from an EMBL/GenBank/DDBJ whole genome shotgun (WGS) entry which is preliminary data.</text>
</comment>
<sequence length="163" mass="18762">MVNARLFFIENKTPVTCNETLDKIPYTTWELALNEAGKRFQYFRQEYQPDKSAVLNNNINRLKKPVFGLPIGYRFSNGNKAMVKRKEEPGKGIGDRFASPVLISVHKIGKHYYPAFLFMISNPAQGMDILIDNNNGKYVHNNTVFDEFIRQQLSGITPIEFKL</sequence>
<accession>A0A0M2UTD0</accession>
<gene>
    <name evidence="1" type="ORF">BROFUL_02416</name>
</gene>
<dbReference type="EMBL" id="LAQJ01000231">
    <property type="protein sequence ID" value="KKO18870.1"/>
    <property type="molecule type" value="Genomic_DNA"/>
</dbReference>
<dbReference type="Proteomes" id="UP000034954">
    <property type="component" value="Unassembled WGS sequence"/>
</dbReference>
<proteinExistence type="predicted"/>
<keyword evidence="2" id="KW-1185">Reference proteome</keyword>
<name>A0A0M2UTD0_9BACT</name>
<evidence type="ECO:0000313" key="2">
    <source>
        <dbReference type="Proteomes" id="UP000034954"/>
    </source>
</evidence>
<reference evidence="1 2" key="1">
    <citation type="journal article" date="2013" name="BMC Microbiol.">
        <title>Identification of the type II cytochrome c maturation pathway in anammox bacteria by comparative genomics.</title>
        <authorList>
            <person name="Ferousi C."/>
            <person name="Speth D.R."/>
            <person name="Reimann J."/>
            <person name="Op den Camp H.J."/>
            <person name="Allen J.W."/>
            <person name="Keltjens J.T."/>
            <person name="Jetten M.S."/>
        </authorList>
    </citation>
    <scope>NUCLEOTIDE SEQUENCE [LARGE SCALE GENOMIC DNA]</scope>
    <source>
        <strain evidence="1">RU1</strain>
    </source>
</reference>
<dbReference type="AlphaFoldDB" id="A0A0M2UTD0"/>
<protein>
    <submittedName>
        <fullName evidence="1">Uncharacterized protein</fullName>
    </submittedName>
</protein>
<organism evidence="1 2">
    <name type="scientific">Candidatus Brocadia fulgida</name>
    <dbReference type="NCBI Taxonomy" id="380242"/>
    <lineage>
        <taxon>Bacteria</taxon>
        <taxon>Pseudomonadati</taxon>
        <taxon>Planctomycetota</taxon>
        <taxon>Candidatus Brocadiia</taxon>
        <taxon>Candidatus Brocadiales</taxon>
        <taxon>Candidatus Brocadiaceae</taxon>
        <taxon>Candidatus Brocadia</taxon>
    </lineage>
</organism>
<evidence type="ECO:0000313" key="1">
    <source>
        <dbReference type="EMBL" id="KKO18870.1"/>
    </source>
</evidence>